<proteinExistence type="predicted"/>
<evidence type="ECO:0000313" key="3">
    <source>
        <dbReference type="EMBL" id="MBE9373117.1"/>
    </source>
</evidence>
<name>A0A929FYW0_9PSEU</name>
<dbReference type="GO" id="GO:0016853">
    <property type="term" value="F:isomerase activity"/>
    <property type="evidence" value="ECO:0007669"/>
    <property type="project" value="UniProtKB-KW"/>
</dbReference>
<feature type="domain" description="Mycothiol-dependent maleylpyruvate isomerase metal-binding" evidence="2">
    <location>
        <begin position="32"/>
        <end position="124"/>
    </location>
</feature>
<protein>
    <submittedName>
        <fullName evidence="3">Maleylpyruvate isomerase N-terminal domain-containing protein</fullName>
    </submittedName>
</protein>
<organism evidence="3 4">
    <name type="scientific">Saccharopolyspora montiporae</name>
    <dbReference type="NCBI Taxonomy" id="2781240"/>
    <lineage>
        <taxon>Bacteria</taxon>
        <taxon>Bacillati</taxon>
        <taxon>Actinomycetota</taxon>
        <taxon>Actinomycetes</taxon>
        <taxon>Pseudonocardiales</taxon>
        <taxon>Pseudonocardiaceae</taxon>
        <taxon>Saccharopolyspora</taxon>
    </lineage>
</organism>
<dbReference type="PANTHER" id="PTHR40758">
    <property type="entry name" value="CONSERVED PROTEIN"/>
    <property type="match status" value="1"/>
</dbReference>
<comment type="caution">
    <text evidence="3">The sequence shown here is derived from an EMBL/GenBank/DDBJ whole genome shotgun (WGS) entry which is preliminary data.</text>
</comment>
<gene>
    <name evidence="3" type="ORF">IQ251_01515</name>
</gene>
<dbReference type="GO" id="GO:0005886">
    <property type="term" value="C:plasma membrane"/>
    <property type="evidence" value="ECO:0007669"/>
    <property type="project" value="TreeGrafter"/>
</dbReference>
<dbReference type="GO" id="GO:0046872">
    <property type="term" value="F:metal ion binding"/>
    <property type="evidence" value="ECO:0007669"/>
    <property type="project" value="InterPro"/>
</dbReference>
<dbReference type="InterPro" id="IPR010872">
    <property type="entry name" value="MDMPI_C-term_domain"/>
</dbReference>
<evidence type="ECO:0000313" key="4">
    <source>
        <dbReference type="Proteomes" id="UP000598360"/>
    </source>
</evidence>
<reference evidence="3" key="1">
    <citation type="submission" date="2020-10" db="EMBL/GenBank/DDBJ databases">
        <title>Diversity and distribution of actinomycetes associated with coral in the coast of Hainan.</title>
        <authorList>
            <person name="Li F."/>
        </authorList>
    </citation>
    <scope>NUCLEOTIDE SEQUENCE</scope>
    <source>
        <strain evidence="3">HNM0983</strain>
    </source>
</reference>
<keyword evidence="3" id="KW-0413">Isomerase</keyword>
<evidence type="ECO:0000259" key="1">
    <source>
        <dbReference type="Pfam" id="PF07398"/>
    </source>
</evidence>
<dbReference type="EMBL" id="JADEYC010000002">
    <property type="protein sequence ID" value="MBE9373117.1"/>
    <property type="molecule type" value="Genomic_DNA"/>
</dbReference>
<dbReference type="PANTHER" id="PTHR40758:SF1">
    <property type="entry name" value="CONSERVED PROTEIN"/>
    <property type="match status" value="1"/>
</dbReference>
<accession>A0A929FYW0</accession>
<dbReference type="Pfam" id="PF07398">
    <property type="entry name" value="MDMPI_C"/>
    <property type="match status" value="1"/>
</dbReference>
<dbReference type="Proteomes" id="UP000598360">
    <property type="component" value="Unassembled WGS sequence"/>
</dbReference>
<dbReference type="Pfam" id="PF11716">
    <property type="entry name" value="MDMPI_N"/>
    <property type="match status" value="1"/>
</dbReference>
<sequence>MLQELGVQAQLVTTAARACQSGVRVAGASGRTVEQTLSHLSELCEQAAFATEPSRTAPVPGSVEPAAPEEGAGRFAVRAAELLAAFAGRDPAEPCPTWWPEQHTVGFWMRRLLHATTVHRVDLQLAAGIPVSPIPGDTAVDGIDEVLRVWFEYRLHALGITATRSCSVGVHAAGRSWLVTADQDGAAVVGSADVPAATPDSVVDGDPAAVYLWLWGRLPERAVRTSGDPDATAQLWGLLRLATR</sequence>
<dbReference type="AlphaFoldDB" id="A0A929FYW0"/>
<evidence type="ECO:0000259" key="2">
    <source>
        <dbReference type="Pfam" id="PF11716"/>
    </source>
</evidence>
<keyword evidence="4" id="KW-1185">Reference proteome</keyword>
<dbReference type="InterPro" id="IPR024344">
    <property type="entry name" value="MDMPI_metal-binding"/>
</dbReference>
<feature type="domain" description="MDMPI C-terminal" evidence="1">
    <location>
        <begin position="137"/>
        <end position="233"/>
    </location>
</feature>